<protein>
    <submittedName>
        <fullName evidence="2">Uncharacterized protein</fullName>
    </submittedName>
</protein>
<comment type="caution">
    <text evidence="2">The sequence shown here is derived from an EMBL/GenBank/DDBJ whole genome shotgun (WGS) entry which is preliminary data.</text>
</comment>
<feature type="region of interest" description="Disordered" evidence="1">
    <location>
        <begin position="1"/>
        <end position="34"/>
    </location>
</feature>
<reference evidence="2 3" key="1">
    <citation type="journal article" date="2021" name="BMC Genomics">
        <title>Datura genome reveals duplications of psychoactive alkaloid biosynthetic genes and high mutation rate following tissue culture.</title>
        <authorList>
            <person name="Rajewski A."/>
            <person name="Carter-House D."/>
            <person name="Stajich J."/>
            <person name="Litt A."/>
        </authorList>
    </citation>
    <scope>NUCLEOTIDE SEQUENCE [LARGE SCALE GENOMIC DNA]</scope>
    <source>
        <strain evidence="2">AR-01</strain>
    </source>
</reference>
<name>A0ABS8TIH8_DATST</name>
<evidence type="ECO:0000256" key="1">
    <source>
        <dbReference type="SAM" id="MobiDB-lite"/>
    </source>
</evidence>
<dbReference type="EMBL" id="JACEIK010001603">
    <property type="protein sequence ID" value="MCD7470760.1"/>
    <property type="molecule type" value="Genomic_DNA"/>
</dbReference>
<dbReference type="Proteomes" id="UP000823775">
    <property type="component" value="Unassembled WGS sequence"/>
</dbReference>
<gene>
    <name evidence="2" type="ORF">HAX54_010866</name>
</gene>
<evidence type="ECO:0000313" key="2">
    <source>
        <dbReference type="EMBL" id="MCD7470760.1"/>
    </source>
</evidence>
<evidence type="ECO:0000313" key="3">
    <source>
        <dbReference type="Proteomes" id="UP000823775"/>
    </source>
</evidence>
<organism evidence="2 3">
    <name type="scientific">Datura stramonium</name>
    <name type="common">Jimsonweed</name>
    <name type="synonym">Common thornapple</name>
    <dbReference type="NCBI Taxonomy" id="4076"/>
    <lineage>
        <taxon>Eukaryota</taxon>
        <taxon>Viridiplantae</taxon>
        <taxon>Streptophyta</taxon>
        <taxon>Embryophyta</taxon>
        <taxon>Tracheophyta</taxon>
        <taxon>Spermatophyta</taxon>
        <taxon>Magnoliopsida</taxon>
        <taxon>eudicotyledons</taxon>
        <taxon>Gunneridae</taxon>
        <taxon>Pentapetalae</taxon>
        <taxon>asterids</taxon>
        <taxon>lamiids</taxon>
        <taxon>Solanales</taxon>
        <taxon>Solanaceae</taxon>
        <taxon>Solanoideae</taxon>
        <taxon>Datureae</taxon>
        <taxon>Datura</taxon>
    </lineage>
</organism>
<accession>A0ABS8TIH8</accession>
<keyword evidence="3" id="KW-1185">Reference proteome</keyword>
<proteinExistence type="predicted"/>
<sequence>MGGAPRQSPVSKGKKISKSMEASSSAVKAGPTKRFGVPAVEPRGLTWFNTQNEAKYAPENWIDEGFLALDFPAIQYKLHELGVGYIFSKPEECNLT</sequence>